<dbReference type="InterPro" id="IPR001764">
    <property type="entry name" value="Glyco_hydro_3_N"/>
</dbReference>
<dbReference type="RefSeq" id="WP_114983999.1">
    <property type="nucleotide sequence ID" value="NZ_CP027806.1"/>
</dbReference>
<dbReference type="SMART" id="SM01217">
    <property type="entry name" value="Fn3_like"/>
    <property type="match status" value="1"/>
</dbReference>
<comment type="catalytic activity">
    <reaction evidence="1">
        <text>Hydrolysis of terminal, non-reducing beta-D-glucosyl residues with release of beta-D-glucose.</text>
        <dbReference type="EC" id="3.2.1.21"/>
    </reaction>
</comment>
<dbReference type="Pfam" id="PF00933">
    <property type="entry name" value="Glyco_hydro_3"/>
    <property type="match status" value="1"/>
</dbReference>
<evidence type="ECO:0000313" key="8">
    <source>
        <dbReference type="EMBL" id="AXJ00735.1"/>
    </source>
</evidence>
<dbReference type="Gene3D" id="3.40.50.1700">
    <property type="entry name" value="Glycoside hydrolase family 3 C-terminal domain"/>
    <property type="match status" value="1"/>
</dbReference>
<keyword evidence="4" id="KW-0732">Signal</keyword>
<evidence type="ECO:0000256" key="2">
    <source>
        <dbReference type="ARBA" id="ARBA00005336"/>
    </source>
</evidence>
<dbReference type="EMBL" id="CP027806">
    <property type="protein sequence ID" value="AXJ00735.1"/>
    <property type="molecule type" value="Genomic_DNA"/>
</dbReference>
<evidence type="ECO:0000313" key="9">
    <source>
        <dbReference type="Proteomes" id="UP000254808"/>
    </source>
</evidence>
<organism evidence="8 9">
    <name type="scientific">Cyclonatronum proteinivorum</name>
    <dbReference type="NCBI Taxonomy" id="1457365"/>
    <lineage>
        <taxon>Bacteria</taxon>
        <taxon>Pseudomonadati</taxon>
        <taxon>Balneolota</taxon>
        <taxon>Balneolia</taxon>
        <taxon>Balneolales</taxon>
        <taxon>Cyclonatronaceae</taxon>
        <taxon>Cyclonatronum</taxon>
    </lineage>
</organism>
<evidence type="ECO:0000259" key="7">
    <source>
        <dbReference type="SMART" id="SM01217"/>
    </source>
</evidence>
<dbReference type="PRINTS" id="PR00133">
    <property type="entry name" value="GLHYDRLASE3"/>
</dbReference>
<evidence type="ECO:0000256" key="5">
    <source>
        <dbReference type="ARBA" id="ARBA00022801"/>
    </source>
</evidence>
<dbReference type="OrthoDB" id="9758670at2"/>
<dbReference type="EC" id="3.2.1.21" evidence="3"/>
<dbReference type="AlphaFoldDB" id="A0A345UJT3"/>
<dbReference type="InterPro" id="IPR013783">
    <property type="entry name" value="Ig-like_fold"/>
</dbReference>
<dbReference type="InterPro" id="IPR036881">
    <property type="entry name" value="Glyco_hydro_3_C_sf"/>
</dbReference>
<dbReference type="Gene3D" id="3.20.20.300">
    <property type="entry name" value="Glycoside hydrolase, family 3, N-terminal domain"/>
    <property type="match status" value="1"/>
</dbReference>
<name>A0A345UJT3_9BACT</name>
<dbReference type="GO" id="GO:0008422">
    <property type="term" value="F:beta-glucosidase activity"/>
    <property type="evidence" value="ECO:0007669"/>
    <property type="project" value="UniProtKB-EC"/>
</dbReference>
<keyword evidence="6" id="KW-0326">Glycosidase</keyword>
<keyword evidence="5" id="KW-0378">Hydrolase</keyword>
<dbReference type="PANTHER" id="PTHR30620">
    <property type="entry name" value="PERIPLASMIC BETA-GLUCOSIDASE-RELATED"/>
    <property type="match status" value="1"/>
</dbReference>
<evidence type="ECO:0000256" key="6">
    <source>
        <dbReference type="ARBA" id="ARBA00023295"/>
    </source>
</evidence>
<dbReference type="Pfam" id="PF01915">
    <property type="entry name" value="Glyco_hydro_3_C"/>
    <property type="match status" value="1"/>
</dbReference>
<accession>A0A345UJT3</accession>
<evidence type="ECO:0000256" key="4">
    <source>
        <dbReference type="ARBA" id="ARBA00022729"/>
    </source>
</evidence>
<dbReference type="FunFam" id="3.20.20.300:FF:000007">
    <property type="entry name" value="Lysosomal beta glucosidase"/>
    <property type="match status" value="1"/>
</dbReference>
<dbReference type="PANTHER" id="PTHR30620:SF16">
    <property type="entry name" value="LYSOSOMAL BETA GLUCOSIDASE"/>
    <property type="match status" value="1"/>
</dbReference>
<dbReference type="InterPro" id="IPR036962">
    <property type="entry name" value="Glyco_hydro_3_N_sf"/>
</dbReference>
<dbReference type="SUPFAM" id="SSF52279">
    <property type="entry name" value="Beta-D-glucan exohydrolase, C-terminal domain"/>
    <property type="match status" value="1"/>
</dbReference>
<gene>
    <name evidence="8" type="ORF">CYPRO_1479</name>
</gene>
<evidence type="ECO:0000256" key="1">
    <source>
        <dbReference type="ARBA" id="ARBA00000448"/>
    </source>
</evidence>
<keyword evidence="9" id="KW-1185">Reference proteome</keyword>
<proteinExistence type="inferred from homology"/>
<protein>
    <recommendedName>
        <fullName evidence="3">beta-glucosidase</fullName>
        <ecNumber evidence="3">3.2.1.21</ecNumber>
    </recommendedName>
</protein>
<dbReference type="GO" id="GO:0009251">
    <property type="term" value="P:glucan catabolic process"/>
    <property type="evidence" value="ECO:0007669"/>
    <property type="project" value="TreeGrafter"/>
</dbReference>
<reference evidence="8 9" key="1">
    <citation type="submission" date="2018-03" db="EMBL/GenBank/DDBJ databases">
        <title>Phenotypic and genomic properties of Cyclonatronum proteinivorum gen. nov., sp. nov., a haloalkaliphilic bacteroidete from soda lakes possessing Na+-translocating rhodopsin.</title>
        <authorList>
            <person name="Toshchakov S.V."/>
            <person name="Korzhenkov A."/>
            <person name="Samarov N.I."/>
            <person name="Kublanov I.V."/>
            <person name="Muntyan M.S."/>
            <person name="Sorokin D.Y."/>
        </authorList>
    </citation>
    <scope>NUCLEOTIDE SEQUENCE [LARGE SCALE GENOMIC DNA]</scope>
    <source>
        <strain evidence="8 9">Omega</strain>
    </source>
</reference>
<sequence>MKQTIPIILSILFLLMATPESLIAQQERPLYLDPNASVEDRVEDLLARMTLEEKIGQMSQLDISQINTTGLQADVFLDPEKARDMVVNNHVGSFLNGEAVPPQQWYEFMAELTRIAVEETRLGIPIIYGIDHVHGASYMAETTIFPQPINLGATFNTEHGYNMGWVTALEMADVGHHWNFAPTLDVGRNQIWGRLYETFGEDPLLTSRMGVAYLDGFHNNEEIAPYRLASNAKHFLAYSDPVSGWDKSPASLSMQEIYEMHLPPFRAAIEAGVMTIMANSSEVNGEPVHASALFLTEMLRKQLGFDGVVLTDWDEVGKLAGFHRMVPDYKEGTYRAVTAGIDVSMTPLSLNFNEALLELVQEGRISEERVDESVRRVLRLKFEIGLFENPFPRNDRLDRIGSEESRMKSLQAARESLVLLKNEDDVLPLQNPGRIVVAGPSANSKRNLSGGWTLAWQGGREEQYPDRMLTVYTGLQQAFPEAQIDLLETLPESREALMDFLAGAETIIYAGGEEPYAEFLGNILDLNLEASQKEDIRRLSESGIPLVTVLIQGRPRLITDVLDHMDALVHAGLPGFEGGEAIADVLSGNVNPSGRLPFTYPAFSGHMLNYNHKPSDIFFHHPDSQNPFEDPRPGTHLFEFGDGLSYTEFELSDLRLSAETLSGNDHLTASVTVTNTGDVAGSKPVLWFLSQTTGLVPRPVRELKHFERVTLEPGASQTLTFEIHPEESLWYPDASGNRVFEATKYFVRAGTLTQTFTYEP</sequence>
<evidence type="ECO:0000256" key="3">
    <source>
        <dbReference type="ARBA" id="ARBA00012744"/>
    </source>
</evidence>
<dbReference type="Proteomes" id="UP000254808">
    <property type="component" value="Chromosome"/>
</dbReference>
<dbReference type="KEGG" id="cprv:CYPRO_1479"/>
<dbReference type="SUPFAM" id="SSF51445">
    <property type="entry name" value="(Trans)glycosidases"/>
    <property type="match status" value="1"/>
</dbReference>
<dbReference type="InterPro" id="IPR051915">
    <property type="entry name" value="Cellulose_Degrad_GH3"/>
</dbReference>
<feature type="domain" description="Fibronectin type III-like" evidence="7">
    <location>
        <begin position="683"/>
        <end position="753"/>
    </location>
</feature>
<dbReference type="InterPro" id="IPR026891">
    <property type="entry name" value="Fn3-like"/>
</dbReference>
<dbReference type="InterPro" id="IPR017853">
    <property type="entry name" value="GH"/>
</dbReference>
<dbReference type="Gene3D" id="2.60.40.10">
    <property type="entry name" value="Immunoglobulins"/>
    <property type="match status" value="1"/>
</dbReference>
<comment type="similarity">
    <text evidence="2">Belongs to the glycosyl hydrolase 3 family.</text>
</comment>
<dbReference type="Pfam" id="PF14310">
    <property type="entry name" value="Fn3-like"/>
    <property type="match status" value="1"/>
</dbReference>
<dbReference type="InterPro" id="IPR002772">
    <property type="entry name" value="Glyco_hydro_3_C"/>
</dbReference>